<reference evidence="2 3" key="1">
    <citation type="journal article" date="2024" name="G3 (Bethesda)">
        <title>Genome assembly of Hibiscus sabdariffa L. provides insights into metabolisms of medicinal natural products.</title>
        <authorList>
            <person name="Kim T."/>
        </authorList>
    </citation>
    <scope>NUCLEOTIDE SEQUENCE [LARGE SCALE GENOMIC DNA]</scope>
    <source>
        <strain evidence="2">TK-2024</strain>
        <tissue evidence="2">Old leaves</tissue>
    </source>
</reference>
<keyword evidence="1" id="KW-0472">Membrane</keyword>
<proteinExistence type="predicted"/>
<organism evidence="2 3">
    <name type="scientific">Hibiscus sabdariffa</name>
    <name type="common">roselle</name>
    <dbReference type="NCBI Taxonomy" id="183260"/>
    <lineage>
        <taxon>Eukaryota</taxon>
        <taxon>Viridiplantae</taxon>
        <taxon>Streptophyta</taxon>
        <taxon>Embryophyta</taxon>
        <taxon>Tracheophyta</taxon>
        <taxon>Spermatophyta</taxon>
        <taxon>Magnoliopsida</taxon>
        <taxon>eudicotyledons</taxon>
        <taxon>Gunneridae</taxon>
        <taxon>Pentapetalae</taxon>
        <taxon>rosids</taxon>
        <taxon>malvids</taxon>
        <taxon>Malvales</taxon>
        <taxon>Malvaceae</taxon>
        <taxon>Malvoideae</taxon>
        <taxon>Hibiscus</taxon>
    </lineage>
</organism>
<gene>
    <name evidence="2" type="ORF">V6N11_010479</name>
</gene>
<evidence type="ECO:0000256" key="1">
    <source>
        <dbReference type="SAM" id="Phobius"/>
    </source>
</evidence>
<comment type="caution">
    <text evidence="2">The sequence shown here is derived from an EMBL/GenBank/DDBJ whole genome shotgun (WGS) entry which is preliminary data.</text>
</comment>
<dbReference type="Proteomes" id="UP001396334">
    <property type="component" value="Unassembled WGS sequence"/>
</dbReference>
<name>A0ABR2S5E7_9ROSI</name>
<protein>
    <submittedName>
        <fullName evidence="2">Uncharacterized protein</fullName>
    </submittedName>
</protein>
<evidence type="ECO:0000313" key="3">
    <source>
        <dbReference type="Proteomes" id="UP001396334"/>
    </source>
</evidence>
<evidence type="ECO:0000313" key="2">
    <source>
        <dbReference type="EMBL" id="KAK9020455.1"/>
    </source>
</evidence>
<feature type="transmembrane region" description="Helical" evidence="1">
    <location>
        <begin position="13"/>
        <end position="38"/>
    </location>
</feature>
<accession>A0ABR2S5E7</accession>
<keyword evidence="1" id="KW-1133">Transmembrane helix</keyword>
<sequence length="76" mass="8434">MWGFKDLQLCEDLITSIGVGGDGVVVFPIGGLVIRYYFRLLNLKDDTLESISFESVRMLTETDFATTIDDAIDLAV</sequence>
<dbReference type="EMBL" id="JBBPBN010000016">
    <property type="protein sequence ID" value="KAK9020455.1"/>
    <property type="molecule type" value="Genomic_DNA"/>
</dbReference>
<keyword evidence="3" id="KW-1185">Reference proteome</keyword>
<keyword evidence="1" id="KW-0812">Transmembrane</keyword>